<accession>A0ABV8HV40</accession>
<dbReference type="InterPro" id="IPR049979">
    <property type="entry name" value="Cys_resp_CS_actino"/>
</dbReference>
<gene>
    <name evidence="1" type="ORF">ACFO3J_25335</name>
</gene>
<dbReference type="EMBL" id="JBHSBB010000018">
    <property type="protein sequence ID" value="MFC4034764.1"/>
    <property type="molecule type" value="Genomic_DNA"/>
</dbReference>
<proteinExistence type="predicted"/>
<sequence length="44" mass="4638">MQVRRSGNGGTSGPRGFAQLMVARRHVDLLRVSSALCPGISPVC</sequence>
<protein>
    <submittedName>
        <fullName evidence="1">Leader peptide</fullName>
    </submittedName>
</protein>
<dbReference type="NCBIfam" id="NF042934">
    <property type="entry name" value="cis_reg_atten"/>
    <property type="match status" value="1"/>
</dbReference>
<comment type="caution">
    <text evidence="1">The sequence shown here is derived from an EMBL/GenBank/DDBJ whole genome shotgun (WGS) entry which is preliminary data.</text>
</comment>
<evidence type="ECO:0000313" key="2">
    <source>
        <dbReference type="Proteomes" id="UP001595765"/>
    </source>
</evidence>
<dbReference type="RefSeq" id="WP_386433559.1">
    <property type="nucleotide sequence ID" value="NZ_JBHSBB010000018.1"/>
</dbReference>
<organism evidence="1 2">
    <name type="scientific">Streptomyces polygonati</name>
    <dbReference type="NCBI Taxonomy" id="1617087"/>
    <lineage>
        <taxon>Bacteria</taxon>
        <taxon>Bacillati</taxon>
        <taxon>Actinomycetota</taxon>
        <taxon>Actinomycetes</taxon>
        <taxon>Kitasatosporales</taxon>
        <taxon>Streptomycetaceae</taxon>
        <taxon>Streptomyces</taxon>
    </lineage>
</organism>
<name>A0ABV8HV40_9ACTN</name>
<keyword evidence="2" id="KW-1185">Reference proteome</keyword>
<dbReference type="Proteomes" id="UP001595765">
    <property type="component" value="Unassembled WGS sequence"/>
</dbReference>
<reference evidence="2" key="1">
    <citation type="journal article" date="2019" name="Int. J. Syst. Evol. Microbiol.">
        <title>The Global Catalogue of Microorganisms (GCM) 10K type strain sequencing project: providing services to taxonomists for standard genome sequencing and annotation.</title>
        <authorList>
            <consortium name="The Broad Institute Genomics Platform"/>
            <consortium name="The Broad Institute Genome Sequencing Center for Infectious Disease"/>
            <person name="Wu L."/>
            <person name="Ma J."/>
        </authorList>
    </citation>
    <scope>NUCLEOTIDE SEQUENCE [LARGE SCALE GENOMIC DNA]</scope>
    <source>
        <strain evidence="2">CGMCC 4.7237</strain>
    </source>
</reference>
<evidence type="ECO:0000313" key="1">
    <source>
        <dbReference type="EMBL" id="MFC4034764.1"/>
    </source>
</evidence>